<dbReference type="Proteomes" id="UP000728185">
    <property type="component" value="Unassembled WGS sequence"/>
</dbReference>
<dbReference type="AlphaFoldDB" id="A0A8E0VFF2"/>
<dbReference type="EMBL" id="LUCM01009707">
    <property type="protein sequence ID" value="KAA0186514.1"/>
    <property type="molecule type" value="Genomic_DNA"/>
</dbReference>
<comment type="caution">
    <text evidence="1">The sequence shown here is derived from an EMBL/GenBank/DDBJ whole genome shotgun (WGS) entry which is preliminary data.</text>
</comment>
<organism evidence="1 2">
    <name type="scientific">Fasciolopsis buskii</name>
    <dbReference type="NCBI Taxonomy" id="27845"/>
    <lineage>
        <taxon>Eukaryota</taxon>
        <taxon>Metazoa</taxon>
        <taxon>Spiralia</taxon>
        <taxon>Lophotrochozoa</taxon>
        <taxon>Platyhelminthes</taxon>
        <taxon>Trematoda</taxon>
        <taxon>Digenea</taxon>
        <taxon>Plagiorchiida</taxon>
        <taxon>Echinostomata</taxon>
        <taxon>Echinostomatoidea</taxon>
        <taxon>Fasciolidae</taxon>
        <taxon>Fasciolopsis</taxon>
    </lineage>
</organism>
<evidence type="ECO:0000313" key="1">
    <source>
        <dbReference type="EMBL" id="KAA0186514.1"/>
    </source>
</evidence>
<protein>
    <submittedName>
        <fullName evidence="1">Uncharacterized protein</fullName>
    </submittedName>
</protein>
<gene>
    <name evidence="1" type="ORF">FBUS_04239</name>
</gene>
<keyword evidence="2" id="KW-1185">Reference proteome</keyword>
<dbReference type="OrthoDB" id="10508924at2759"/>
<sequence>MPGRIGLLALLSGRVSVEPYVNFAVRPTVQSQLANSHPRDITVENCGPRKSRSTLRLIRPQNINKTKPENKATECTISPILLETLEIPDVEKEQPSPPPYSLKTNQDQTIDVTENSFSDTLDAFNSRGHLSERKRSHSWSHGTCSRSARESSADGRIFNGGCAYKLSPIAYQRSRSELEQRRRMFRALLNRYGPERELDVNAAVRRWRASRLLLPTSRIGVRNPPHSILSLNKIYQPVDLTLRRNGIARIRHYS</sequence>
<evidence type="ECO:0000313" key="2">
    <source>
        <dbReference type="Proteomes" id="UP000728185"/>
    </source>
</evidence>
<reference evidence="1" key="1">
    <citation type="submission" date="2019-05" db="EMBL/GenBank/DDBJ databases">
        <title>Annotation for the trematode Fasciolopsis buski.</title>
        <authorList>
            <person name="Choi Y.-J."/>
        </authorList>
    </citation>
    <scope>NUCLEOTIDE SEQUENCE</scope>
    <source>
        <strain evidence="1">HT</strain>
        <tissue evidence="1">Whole worm</tissue>
    </source>
</reference>
<accession>A0A8E0VFF2</accession>
<proteinExistence type="predicted"/>
<name>A0A8E0VFF2_9TREM</name>